<evidence type="ECO:0000256" key="5">
    <source>
        <dbReference type="ARBA" id="ARBA00023163"/>
    </source>
</evidence>
<dbReference type="GO" id="GO:0031564">
    <property type="term" value="P:transcription antitermination"/>
    <property type="evidence" value="ECO:0007669"/>
    <property type="project" value="UniProtKB-KW"/>
</dbReference>
<keyword evidence="2" id="KW-0889">Transcription antitermination</keyword>
<dbReference type="Gene3D" id="1.10.940.10">
    <property type="entry name" value="NusB-like"/>
    <property type="match status" value="1"/>
</dbReference>
<reference evidence="7 8" key="1">
    <citation type="journal article" date="2020" name="IScience">
        <title>Genome Sequencing of the Endangered Kingdonia uniflora (Circaeasteraceae, Ranunculales) Reveals Potential Mechanisms of Evolutionary Specialization.</title>
        <authorList>
            <person name="Sun Y."/>
            <person name="Deng T."/>
            <person name="Zhang A."/>
            <person name="Moore M.J."/>
            <person name="Landis J.B."/>
            <person name="Lin N."/>
            <person name="Zhang H."/>
            <person name="Zhang X."/>
            <person name="Huang J."/>
            <person name="Zhang X."/>
            <person name="Sun H."/>
            <person name="Wang H."/>
        </authorList>
    </citation>
    <scope>NUCLEOTIDE SEQUENCE [LARGE SCALE GENOMIC DNA]</scope>
    <source>
        <strain evidence="7">TB1705</strain>
        <tissue evidence="7">Leaf</tissue>
    </source>
</reference>
<evidence type="ECO:0000256" key="4">
    <source>
        <dbReference type="ARBA" id="ARBA00023015"/>
    </source>
</evidence>
<dbReference type="InterPro" id="IPR035926">
    <property type="entry name" value="NusB-like_sf"/>
</dbReference>
<dbReference type="PANTHER" id="PTHR11078">
    <property type="entry name" value="N UTILIZATION SUBSTANCE PROTEIN B-RELATED"/>
    <property type="match status" value="1"/>
</dbReference>
<evidence type="ECO:0000259" key="6">
    <source>
        <dbReference type="Pfam" id="PF01029"/>
    </source>
</evidence>
<evidence type="ECO:0000256" key="3">
    <source>
        <dbReference type="ARBA" id="ARBA00022884"/>
    </source>
</evidence>
<keyword evidence="4" id="KW-0805">Transcription regulation</keyword>
<gene>
    <name evidence="7" type="ORF">GIB67_010044</name>
</gene>
<evidence type="ECO:0000313" key="8">
    <source>
        <dbReference type="Proteomes" id="UP000541444"/>
    </source>
</evidence>
<keyword evidence="5" id="KW-0804">Transcription</keyword>
<dbReference type="GO" id="GO:0003723">
    <property type="term" value="F:RNA binding"/>
    <property type="evidence" value="ECO:0007669"/>
    <property type="project" value="UniProtKB-KW"/>
</dbReference>
<feature type="domain" description="NusB/RsmB/TIM44" evidence="6">
    <location>
        <begin position="58"/>
        <end position="119"/>
    </location>
</feature>
<dbReference type="GO" id="GO:0006353">
    <property type="term" value="P:DNA-templated transcription termination"/>
    <property type="evidence" value="ECO:0007669"/>
    <property type="project" value="InterPro"/>
</dbReference>
<dbReference type="GO" id="GO:0009507">
    <property type="term" value="C:chloroplast"/>
    <property type="evidence" value="ECO:0007669"/>
    <property type="project" value="TreeGrafter"/>
</dbReference>
<keyword evidence="8" id="KW-1185">Reference proteome</keyword>
<sequence length="134" mass="14924">MQLIDSFCTCVSEAEILSAPPKLVYSKLILSLSRKMLVAIAECWDKQVLVIDKIAPPNWKKEPASRILELCILHLAMAEMTVLGTRHQIAINEAVDLTKRFCDGSAPRIINGCLRTFVKDHGGTDVAQPFKVKF</sequence>
<dbReference type="InterPro" id="IPR006027">
    <property type="entry name" value="NusB_RsmB_TIM44"/>
</dbReference>
<comment type="similarity">
    <text evidence="1">Belongs to the NusB family.</text>
</comment>
<comment type="caution">
    <text evidence="7">The sequence shown here is derived from an EMBL/GenBank/DDBJ whole genome shotgun (WGS) entry which is preliminary data.</text>
</comment>
<evidence type="ECO:0000313" key="7">
    <source>
        <dbReference type="EMBL" id="KAF6134245.1"/>
    </source>
</evidence>
<dbReference type="AlphaFoldDB" id="A0A7J7KV60"/>
<dbReference type="OrthoDB" id="1897242at2759"/>
<dbReference type="Proteomes" id="UP000541444">
    <property type="component" value="Unassembled WGS sequence"/>
</dbReference>
<proteinExistence type="inferred from homology"/>
<dbReference type="InterPro" id="IPR011605">
    <property type="entry name" value="NusB_fam"/>
</dbReference>
<dbReference type="Pfam" id="PF01029">
    <property type="entry name" value="NusB"/>
    <property type="match status" value="1"/>
</dbReference>
<name>A0A7J7KV60_9MAGN</name>
<keyword evidence="3" id="KW-0694">RNA-binding</keyword>
<dbReference type="PANTHER" id="PTHR11078:SF3">
    <property type="entry name" value="ANTITERMINATION NUSB DOMAIN-CONTAINING PROTEIN"/>
    <property type="match status" value="1"/>
</dbReference>
<accession>A0A7J7KV60</accession>
<dbReference type="SUPFAM" id="SSF48013">
    <property type="entry name" value="NusB-like"/>
    <property type="match status" value="1"/>
</dbReference>
<evidence type="ECO:0000256" key="2">
    <source>
        <dbReference type="ARBA" id="ARBA00022814"/>
    </source>
</evidence>
<protein>
    <recommendedName>
        <fullName evidence="6">NusB/RsmB/TIM44 domain-containing protein</fullName>
    </recommendedName>
</protein>
<organism evidence="7 8">
    <name type="scientific">Kingdonia uniflora</name>
    <dbReference type="NCBI Taxonomy" id="39325"/>
    <lineage>
        <taxon>Eukaryota</taxon>
        <taxon>Viridiplantae</taxon>
        <taxon>Streptophyta</taxon>
        <taxon>Embryophyta</taxon>
        <taxon>Tracheophyta</taxon>
        <taxon>Spermatophyta</taxon>
        <taxon>Magnoliopsida</taxon>
        <taxon>Ranunculales</taxon>
        <taxon>Circaeasteraceae</taxon>
        <taxon>Kingdonia</taxon>
    </lineage>
</organism>
<evidence type="ECO:0000256" key="1">
    <source>
        <dbReference type="ARBA" id="ARBA00005952"/>
    </source>
</evidence>
<dbReference type="EMBL" id="JACGCM010002885">
    <property type="protein sequence ID" value="KAF6134245.1"/>
    <property type="molecule type" value="Genomic_DNA"/>
</dbReference>